<evidence type="ECO:0000256" key="3">
    <source>
        <dbReference type="ARBA" id="ARBA00022741"/>
    </source>
</evidence>
<dbReference type="InterPro" id="IPR050683">
    <property type="entry name" value="Bact_Polysacc_Export_ATP-bd"/>
</dbReference>
<dbReference type="PANTHER" id="PTHR46743">
    <property type="entry name" value="TEICHOIC ACIDS EXPORT ATP-BINDING PROTEIN TAGH"/>
    <property type="match status" value="1"/>
</dbReference>
<sequence length="784" mass="86719">MCSDSSSVISEKEKDFPVIDKPEDSSVSDNRSVVLRADGLSKVYHQYPSPVARLRQIIQPENQYYKAFTALNNVSFELHKGEVLGLVGRNGAGKSTLLQLICGTLTPSSGELHVSGRIAALLELGAGFNPEFTGRENIRLSAALMGLSDRETEQRLEGIIDFSGIRNFIDQPVNTYSSGMYVRLAFSVATSVDPDILVIDEALSVGDGDFARRSFERIMSMKEQGKTILFCSHSLYQLETLCSRAIWLDKGNVIAEGQPDKVVAEYQSYLDRLSLNDSNSGETEAQNQSAVAGQNSSATSDTRLTSVRVLSDGVPGKVLTVKSEHSCLEVDISFVKGISDDLPGVAIAIHSSGGQLVSSCGSWADGVKVEINDAGQGRLRAVFDKIPLLKGRYTLGVLLFCQRGLFLHDEVEPAATLEVVQDGRERGLISLPRYWSQETPVAGVSVNDDPSDSHIKSVSVETVKGTSSRWQVTDATRASQQQKLELFHKAFGQPMSEALWRWKYHSADNDGSVVFESGKLVAFNGAIPRRSLVLGRETLTVQLGDVMVAPEVRGVLTRKGPFYLAAKHFLEQYVGRGKTYAYGFGFPHARSCRLGVKQGLYVDTDRIDQARWPAFSARLLRWRAVDLKPAHLKYIDMLWRQMAADVSDLAIGVRDRQYIEHRYLNKPEQDYLIKLVFRRFALKPCGLLVLKAHRDGSGIELIDFVSSRADAPSVIRVAQVLTAQMGQQWLFAWTTPSVQAWLDETSPVIEPTEVVIPGNAVNDKEYALEVKDRWWLTGGDTDFR</sequence>
<evidence type="ECO:0000313" key="8">
    <source>
        <dbReference type="Proteomes" id="UP000565262"/>
    </source>
</evidence>
<evidence type="ECO:0000259" key="6">
    <source>
        <dbReference type="PROSITE" id="PS50893"/>
    </source>
</evidence>
<dbReference type="GO" id="GO:0016740">
    <property type="term" value="F:transferase activity"/>
    <property type="evidence" value="ECO:0007669"/>
    <property type="project" value="UniProtKB-KW"/>
</dbReference>
<organism evidence="7 8">
    <name type="scientific">Oceanospirillum sediminis</name>
    <dbReference type="NCBI Taxonomy" id="2760088"/>
    <lineage>
        <taxon>Bacteria</taxon>
        <taxon>Pseudomonadati</taxon>
        <taxon>Pseudomonadota</taxon>
        <taxon>Gammaproteobacteria</taxon>
        <taxon>Oceanospirillales</taxon>
        <taxon>Oceanospirillaceae</taxon>
        <taxon>Oceanospirillum</taxon>
    </lineage>
</organism>
<keyword evidence="8" id="KW-1185">Reference proteome</keyword>
<dbReference type="GO" id="GO:0140359">
    <property type="term" value="F:ABC-type transporter activity"/>
    <property type="evidence" value="ECO:0007669"/>
    <property type="project" value="InterPro"/>
</dbReference>
<keyword evidence="3" id="KW-0547">Nucleotide-binding</keyword>
<dbReference type="PROSITE" id="PS50893">
    <property type="entry name" value="ABC_TRANSPORTER_2"/>
    <property type="match status" value="1"/>
</dbReference>
<dbReference type="GO" id="GO:0016887">
    <property type="term" value="F:ATP hydrolysis activity"/>
    <property type="evidence" value="ECO:0007669"/>
    <property type="project" value="InterPro"/>
</dbReference>
<dbReference type="CDD" id="cd10147">
    <property type="entry name" value="Wzt_C-like"/>
    <property type="match status" value="1"/>
</dbReference>
<reference evidence="7 8" key="1">
    <citation type="submission" date="2020-08" db="EMBL/GenBank/DDBJ databases">
        <title>Oceanospirillum sp. nov. isolated from marine sediment.</title>
        <authorList>
            <person name="Ji X."/>
        </authorList>
    </citation>
    <scope>NUCLEOTIDE SEQUENCE [LARGE SCALE GENOMIC DNA]</scope>
    <source>
        <strain evidence="7 8">D5</strain>
    </source>
</reference>
<evidence type="ECO:0000313" key="7">
    <source>
        <dbReference type="EMBL" id="MBB1488217.1"/>
    </source>
</evidence>
<feature type="compositionally biased region" description="Basic and acidic residues" evidence="5">
    <location>
        <begin position="10"/>
        <end position="24"/>
    </location>
</feature>
<comment type="caution">
    <text evidence="7">The sequence shown here is derived from an EMBL/GenBank/DDBJ whole genome shotgun (WGS) entry which is preliminary data.</text>
</comment>
<evidence type="ECO:0000256" key="2">
    <source>
        <dbReference type="ARBA" id="ARBA00022448"/>
    </source>
</evidence>
<dbReference type="AlphaFoldDB" id="A0A839IUW4"/>
<dbReference type="Gene3D" id="3.40.50.300">
    <property type="entry name" value="P-loop containing nucleotide triphosphate hydrolases"/>
    <property type="match status" value="1"/>
</dbReference>
<dbReference type="InterPro" id="IPR003439">
    <property type="entry name" value="ABC_transporter-like_ATP-bd"/>
</dbReference>
<dbReference type="GO" id="GO:0016020">
    <property type="term" value="C:membrane"/>
    <property type="evidence" value="ECO:0007669"/>
    <property type="project" value="InterPro"/>
</dbReference>
<dbReference type="PANTHER" id="PTHR46743:SF2">
    <property type="entry name" value="TEICHOIC ACIDS EXPORT ATP-BINDING PROTEIN TAGH"/>
    <property type="match status" value="1"/>
</dbReference>
<feature type="region of interest" description="Disordered" evidence="5">
    <location>
        <begin position="277"/>
        <end position="299"/>
    </location>
</feature>
<evidence type="ECO:0000256" key="1">
    <source>
        <dbReference type="ARBA" id="ARBA00005417"/>
    </source>
</evidence>
<dbReference type="InterPro" id="IPR029439">
    <property type="entry name" value="Wzt_C"/>
</dbReference>
<feature type="domain" description="ABC transporter" evidence="6">
    <location>
        <begin position="52"/>
        <end position="275"/>
    </location>
</feature>
<gene>
    <name evidence="7" type="ORF">H4O21_16565</name>
</gene>
<name>A0A839IUW4_9GAMM</name>
<evidence type="ECO:0000256" key="5">
    <source>
        <dbReference type="SAM" id="MobiDB-lite"/>
    </source>
</evidence>
<dbReference type="InterPro" id="IPR016181">
    <property type="entry name" value="Acyl_CoA_acyltransferase"/>
</dbReference>
<proteinExistence type="inferred from homology"/>
<dbReference type="SUPFAM" id="SSF55729">
    <property type="entry name" value="Acyl-CoA N-acyltransferases (Nat)"/>
    <property type="match status" value="1"/>
</dbReference>
<comment type="similarity">
    <text evidence="1">Belongs to the ABC transporter superfamily.</text>
</comment>
<keyword evidence="2" id="KW-0813">Transport</keyword>
<feature type="region of interest" description="Disordered" evidence="5">
    <location>
        <begin position="1"/>
        <end position="26"/>
    </location>
</feature>
<dbReference type="InterPro" id="IPR027417">
    <property type="entry name" value="P-loop_NTPase"/>
</dbReference>
<accession>A0A839IUW4</accession>
<dbReference type="EMBL" id="JACJFM010000025">
    <property type="protein sequence ID" value="MBB1488217.1"/>
    <property type="molecule type" value="Genomic_DNA"/>
</dbReference>
<dbReference type="GO" id="GO:0005524">
    <property type="term" value="F:ATP binding"/>
    <property type="evidence" value="ECO:0007669"/>
    <property type="project" value="UniProtKB-KW"/>
</dbReference>
<dbReference type="Pfam" id="PF13527">
    <property type="entry name" value="Acetyltransf_9"/>
    <property type="match status" value="1"/>
</dbReference>
<keyword evidence="7" id="KW-0808">Transferase</keyword>
<dbReference type="Proteomes" id="UP000565262">
    <property type="component" value="Unassembled WGS sequence"/>
</dbReference>
<evidence type="ECO:0000256" key="4">
    <source>
        <dbReference type="ARBA" id="ARBA00022840"/>
    </source>
</evidence>
<protein>
    <submittedName>
        <fullName evidence="7">GNAT family N-acetyltransferase</fullName>
    </submittedName>
</protein>
<dbReference type="Gene3D" id="2.70.50.60">
    <property type="entry name" value="abc- transporter (atp binding component) like domain"/>
    <property type="match status" value="1"/>
</dbReference>
<keyword evidence="4" id="KW-0067">ATP-binding</keyword>
<dbReference type="SUPFAM" id="SSF52540">
    <property type="entry name" value="P-loop containing nucleoside triphosphate hydrolases"/>
    <property type="match status" value="1"/>
</dbReference>
<dbReference type="InterPro" id="IPR015860">
    <property type="entry name" value="ABC_transpr_TagH-like"/>
</dbReference>
<dbReference type="RefSeq" id="WP_182809990.1">
    <property type="nucleotide sequence ID" value="NZ_JACJFM010000025.1"/>
</dbReference>
<dbReference type="InterPro" id="IPR003593">
    <property type="entry name" value="AAA+_ATPase"/>
</dbReference>
<dbReference type="CDD" id="cd03220">
    <property type="entry name" value="ABC_KpsT_Wzt"/>
    <property type="match status" value="1"/>
</dbReference>
<dbReference type="SMART" id="SM00382">
    <property type="entry name" value="AAA"/>
    <property type="match status" value="1"/>
</dbReference>
<dbReference type="Gene3D" id="3.40.630.30">
    <property type="match status" value="1"/>
</dbReference>
<dbReference type="Pfam" id="PF00005">
    <property type="entry name" value="ABC_tran"/>
    <property type="match status" value="1"/>
</dbReference>